<dbReference type="AlphaFoldDB" id="G4CIP5"/>
<accession>G4CIP5</accession>
<organism evidence="1 2">
    <name type="scientific">Neisseria shayeganii 871</name>
    <dbReference type="NCBI Taxonomy" id="1032488"/>
    <lineage>
        <taxon>Bacteria</taxon>
        <taxon>Pseudomonadati</taxon>
        <taxon>Pseudomonadota</taxon>
        <taxon>Betaproteobacteria</taxon>
        <taxon>Neisseriales</taxon>
        <taxon>Neisseriaceae</taxon>
        <taxon>Neisseria</taxon>
    </lineage>
</organism>
<sequence>MTNRRNGNFEPVLTIRKQFMGANCFEIRQARLPIISKKGYVQ</sequence>
<protein>
    <submittedName>
        <fullName evidence="1">Uncharacterized protein</fullName>
    </submittedName>
</protein>
<gene>
    <name evidence="1" type="ORF">HMPREF9371_1484</name>
</gene>
<keyword evidence="2" id="KW-1185">Reference proteome</keyword>
<proteinExistence type="predicted"/>
<reference evidence="1 2" key="1">
    <citation type="submission" date="2011-05" db="EMBL/GenBank/DDBJ databases">
        <authorList>
            <person name="Muzny D."/>
            <person name="Qin X."/>
            <person name="Deng J."/>
            <person name="Jiang H."/>
            <person name="Liu Y."/>
            <person name="Qu J."/>
            <person name="Song X.-Z."/>
            <person name="Zhang L."/>
            <person name="Thornton R."/>
            <person name="Coyle M."/>
            <person name="Francisco L."/>
            <person name="Jackson L."/>
            <person name="Javaid M."/>
            <person name="Korchina V."/>
            <person name="Kovar C."/>
            <person name="Mata R."/>
            <person name="Mathew T."/>
            <person name="Ngo R."/>
            <person name="Nguyen L."/>
            <person name="Nguyen N."/>
            <person name="Okwuonu G."/>
            <person name="Ongeri F."/>
            <person name="Pham C."/>
            <person name="Simmons D."/>
            <person name="Wilczek-Boney K."/>
            <person name="Hale W."/>
            <person name="Jakkamsetti A."/>
            <person name="Pham P."/>
            <person name="Ruth R."/>
            <person name="San Lucas F."/>
            <person name="Warren J."/>
            <person name="Zhang J."/>
            <person name="Zhao Z."/>
            <person name="Zhou C."/>
            <person name="Zhu D."/>
            <person name="Lee S."/>
            <person name="Bess C."/>
            <person name="Blankenburg K."/>
            <person name="Forbes L."/>
            <person name="Fu Q."/>
            <person name="Gubbala S."/>
            <person name="Hirani K."/>
            <person name="Jayaseelan J.C."/>
            <person name="Lara F."/>
            <person name="Munidasa M."/>
            <person name="Palculict T."/>
            <person name="Patil S."/>
            <person name="Pu L.-L."/>
            <person name="Saada N."/>
            <person name="Tang L."/>
            <person name="Weissenberger G."/>
            <person name="Zhu Y."/>
            <person name="Hemphill L."/>
            <person name="Shang Y."/>
            <person name="Youmans B."/>
            <person name="Ayvaz T."/>
            <person name="Ross M."/>
            <person name="Santibanez J."/>
            <person name="Aqrawi P."/>
            <person name="Gross S."/>
            <person name="Joshi V."/>
            <person name="Fowler G."/>
            <person name="Nazareth L."/>
            <person name="Reid J."/>
            <person name="Worley K."/>
            <person name="Petrosino J."/>
            <person name="Highlander S."/>
            <person name="Gibbs R."/>
        </authorList>
    </citation>
    <scope>NUCLEOTIDE SEQUENCE [LARGE SCALE GENOMIC DNA]</scope>
    <source>
        <strain evidence="1 2">871</strain>
    </source>
</reference>
<comment type="caution">
    <text evidence="1">The sequence shown here is derived from an EMBL/GenBank/DDBJ whole genome shotgun (WGS) entry which is preliminary data.</text>
</comment>
<dbReference type="STRING" id="1032488.HMPREF9371_1484"/>
<dbReference type="Proteomes" id="UP000003019">
    <property type="component" value="Unassembled WGS sequence"/>
</dbReference>
<name>G4CIP5_9NEIS</name>
<dbReference type="EMBL" id="AGAY01000054">
    <property type="protein sequence ID" value="EGY52292.1"/>
    <property type="molecule type" value="Genomic_DNA"/>
</dbReference>
<evidence type="ECO:0000313" key="1">
    <source>
        <dbReference type="EMBL" id="EGY52292.1"/>
    </source>
</evidence>
<dbReference type="HOGENOM" id="CLU_3254575_0_0_4"/>
<evidence type="ECO:0000313" key="2">
    <source>
        <dbReference type="Proteomes" id="UP000003019"/>
    </source>
</evidence>